<dbReference type="SMART" id="SM00382">
    <property type="entry name" value="AAA"/>
    <property type="match status" value="1"/>
</dbReference>
<dbReference type="PANTHER" id="PTHR43875:SF15">
    <property type="entry name" value="TREHALOSE IMPORT ATP-BINDING PROTEIN SUGC"/>
    <property type="match status" value="1"/>
</dbReference>
<evidence type="ECO:0000256" key="5">
    <source>
        <dbReference type="ARBA" id="ARBA00022840"/>
    </source>
</evidence>
<dbReference type="PANTHER" id="PTHR43875">
    <property type="entry name" value="MALTODEXTRIN IMPORT ATP-BINDING PROTEIN MSMX"/>
    <property type="match status" value="1"/>
</dbReference>
<keyword evidence="3" id="KW-1003">Cell membrane</keyword>
<reference evidence="10" key="1">
    <citation type="submission" date="2018-06" db="EMBL/GenBank/DDBJ databases">
        <title>Aestuariibacter litoralis strain KCTC 52945T.</title>
        <authorList>
            <person name="Li X."/>
            <person name="Salam N."/>
            <person name="Li J.-L."/>
            <person name="Chen Y.-M."/>
            <person name="Yang Z.-W."/>
            <person name="Zhang L.-Y."/>
            <person name="Han M.-X."/>
            <person name="Xiao M."/>
            <person name="Li W.-J."/>
        </authorList>
    </citation>
    <scope>NUCLEOTIDE SEQUENCE [LARGE SCALE GENOMIC DNA]</scope>
    <source>
        <strain evidence="10">KCTC 52945</strain>
    </source>
</reference>
<gene>
    <name evidence="9" type="ORF">DK847_08515</name>
</gene>
<dbReference type="InterPro" id="IPR003593">
    <property type="entry name" value="AAA+_ATPase"/>
</dbReference>
<keyword evidence="10" id="KW-1185">Reference proteome</keyword>
<keyword evidence="7" id="KW-0472">Membrane</keyword>
<evidence type="ECO:0000313" key="10">
    <source>
        <dbReference type="Proteomes" id="UP000248795"/>
    </source>
</evidence>
<dbReference type="GO" id="GO:0055052">
    <property type="term" value="C:ATP-binding cassette (ABC) transporter complex, substrate-binding subunit-containing"/>
    <property type="evidence" value="ECO:0007669"/>
    <property type="project" value="TreeGrafter"/>
</dbReference>
<dbReference type="InterPro" id="IPR013611">
    <property type="entry name" value="Transp-assoc_OB_typ2"/>
</dbReference>
<evidence type="ECO:0000256" key="7">
    <source>
        <dbReference type="ARBA" id="ARBA00023136"/>
    </source>
</evidence>
<keyword evidence="2" id="KW-0813">Transport</keyword>
<dbReference type="InterPro" id="IPR015853">
    <property type="entry name" value="ABC_transpr_FbpC"/>
</dbReference>
<dbReference type="GO" id="GO:0016887">
    <property type="term" value="F:ATP hydrolysis activity"/>
    <property type="evidence" value="ECO:0007669"/>
    <property type="project" value="InterPro"/>
</dbReference>
<evidence type="ECO:0000256" key="4">
    <source>
        <dbReference type="ARBA" id="ARBA00022741"/>
    </source>
</evidence>
<dbReference type="CDD" id="cd03259">
    <property type="entry name" value="ABC_Carb_Solutes_like"/>
    <property type="match status" value="1"/>
</dbReference>
<dbReference type="InterPro" id="IPR027417">
    <property type="entry name" value="P-loop_NTPase"/>
</dbReference>
<dbReference type="InterPro" id="IPR047641">
    <property type="entry name" value="ABC_transpr_MalK/UgpC-like"/>
</dbReference>
<dbReference type="Proteomes" id="UP000248795">
    <property type="component" value="Unassembled WGS sequence"/>
</dbReference>
<evidence type="ECO:0000256" key="2">
    <source>
        <dbReference type="ARBA" id="ARBA00022448"/>
    </source>
</evidence>
<feature type="domain" description="ABC transporter" evidence="8">
    <location>
        <begin position="3"/>
        <end position="233"/>
    </location>
</feature>
<dbReference type="RefSeq" id="WP_111197742.1">
    <property type="nucleotide sequence ID" value="NZ_QKVK01000003.1"/>
</dbReference>
<dbReference type="PROSITE" id="PS50893">
    <property type="entry name" value="ABC_TRANSPORTER_2"/>
    <property type="match status" value="1"/>
</dbReference>
<dbReference type="InterPro" id="IPR012340">
    <property type="entry name" value="NA-bd_OB-fold"/>
</dbReference>
<dbReference type="EMBL" id="QKVK01000003">
    <property type="protein sequence ID" value="PZF77354.1"/>
    <property type="molecule type" value="Genomic_DNA"/>
</dbReference>
<comment type="caution">
    <text evidence="9">The sequence shown here is derived from an EMBL/GenBank/DDBJ whole genome shotgun (WGS) entry which is preliminary data.</text>
</comment>
<dbReference type="GO" id="GO:0015408">
    <property type="term" value="F:ABC-type ferric iron transporter activity"/>
    <property type="evidence" value="ECO:0007669"/>
    <property type="project" value="InterPro"/>
</dbReference>
<name>A0A2W2BAP3_9HYPH</name>
<keyword evidence="6" id="KW-1278">Translocase</keyword>
<dbReference type="AlphaFoldDB" id="A0A2W2BAP3"/>
<comment type="similarity">
    <text evidence="1">Belongs to the ABC transporter superfamily.</text>
</comment>
<dbReference type="Gene3D" id="3.40.50.300">
    <property type="entry name" value="P-loop containing nucleotide triphosphate hydrolases"/>
    <property type="match status" value="1"/>
</dbReference>
<dbReference type="SUPFAM" id="SSF52540">
    <property type="entry name" value="P-loop containing nucleoside triphosphate hydrolases"/>
    <property type="match status" value="1"/>
</dbReference>
<keyword evidence="4" id="KW-0547">Nucleotide-binding</keyword>
<evidence type="ECO:0000259" key="8">
    <source>
        <dbReference type="PROSITE" id="PS50893"/>
    </source>
</evidence>
<dbReference type="InterPro" id="IPR003439">
    <property type="entry name" value="ABC_transporter-like_ATP-bd"/>
</dbReference>
<evidence type="ECO:0000256" key="3">
    <source>
        <dbReference type="ARBA" id="ARBA00022475"/>
    </source>
</evidence>
<evidence type="ECO:0000256" key="1">
    <source>
        <dbReference type="ARBA" id="ARBA00005417"/>
    </source>
</evidence>
<dbReference type="Gene3D" id="2.40.50.140">
    <property type="entry name" value="Nucleic acid-binding proteins"/>
    <property type="match status" value="1"/>
</dbReference>
<dbReference type="Gene3D" id="2.40.50.100">
    <property type="match status" value="1"/>
</dbReference>
<protein>
    <submittedName>
        <fullName evidence="9">ABC transporter ATP-binding protein</fullName>
    </submittedName>
</protein>
<dbReference type="InterPro" id="IPR008995">
    <property type="entry name" value="Mo/tungstate-bd_C_term_dom"/>
</dbReference>
<dbReference type="Pfam" id="PF00005">
    <property type="entry name" value="ABC_tran"/>
    <property type="match status" value="1"/>
</dbReference>
<dbReference type="GO" id="GO:0005524">
    <property type="term" value="F:ATP binding"/>
    <property type="evidence" value="ECO:0007669"/>
    <property type="project" value="UniProtKB-KW"/>
</dbReference>
<sequence>MALELIEITKRVGADTHIHPTTLVLPQGSFNVLLGTTLSGKTTLMQIMAGIQPPTSGQIRFNGKDVTHVAVQRRNVSMVYQQFINYPNFNVYDNIASPLKVAGMAKAEIDRRVMAAADLLRLRPMLKRRPSELSGGQQQRTAIARAIVKDSDLILLDEPLANLDYKLREELRDELPRLFAGRNAIVVYATTEPVEALLFGGNTATLHEGRVTQFGPTSSVYREPKDLVSAKVFSDPPINMTPVEKRGGELRVFDGKVWPAGAAGRGLRDGHYMLGIRPHHVTPLATDAASGELEGRVLVTELSGSESVIHIDVGGATWVSQSHGIHPFEVGTHARLHADVDQGLFFTTDGERVS</sequence>
<evidence type="ECO:0000313" key="9">
    <source>
        <dbReference type="EMBL" id="PZF77354.1"/>
    </source>
</evidence>
<evidence type="ECO:0000256" key="6">
    <source>
        <dbReference type="ARBA" id="ARBA00022967"/>
    </source>
</evidence>
<organism evidence="9 10">
    <name type="scientific">Aestuariivirga litoralis</name>
    <dbReference type="NCBI Taxonomy" id="2650924"/>
    <lineage>
        <taxon>Bacteria</taxon>
        <taxon>Pseudomonadati</taxon>
        <taxon>Pseudomonadota</taxon>
        <taxon>Alphaproteobacteria</taxon>
        <taxon>Hyphomicrobiales</taxon>
        <taxon>Aestuariivirgaceae</taxon>
        <taxon>Aestuariivirga</taxon>
    </lineage>
</organism>
<keyword evidence="5 9" id="KW-0067">ATP-binding</keyword>
<dbReference type="Pfam" id="PF08402">
    <property type="entry name" value="TOBE_2"/>
    <property type="match status" value="1"/>
</dbReference>
<proteinExistence type="inferred from homology"/>
<dbReference type="SUPFAM" id="SSF50331">
    <property type="entry name" value="MOP-like"/>
    <property type="match status" value="1"/>
</dbReference>
<accession>A0A2W2BAP3</accession>